<dbReference type="EMBL" id="KZ308268">
    <property type="protein sequence ID" value="KAG8226134.1"/>
    <property type="molecule type" value="Genomic_DNA"/>
</dbReference>
<dbReference type="Proteomes" id="UP000792457">
    <property type="component" value="Unassembled WGS sequence"/>
</dbReference>
<evidence type="ECO:0000256" key="2">
    <source>
        <dbReference type="ARBA" id="ARBA00016816"/>
    </source>
</evidence>
<dbReference type="InterPro" id="IPR046471">
    <property type="entry name" value="IntS14_C"/>
</dbReference>
<protein>
    <recommendedName>
        <fullName evidence="2">Integrator complex subunit 14</fullName>
    </recommendedName>
</protein>
<gene>
    <name evidence="6" type="ORF">J437_LFUL003281</name>
</gene>
<dbReference type="InterPro" id="IPR039841">
    <property type="entry name" value="INTS14"/>
</dbReference>
<evidence type="ECO:0000256" key="1">
    <source>
        <dbReference type="ARBA" id="ARBA00004123"/>
    </source>
</evidence>
<dbReference type="OrthoDB" id="2374335at2759"/>
<feature type="domain" description="VWFA" evidence="5">
    <location>
        <begin position="2"/>
        <end position="213"/>
    </location>
</feature>
<evidence type="ECO:0000256" key="3">
    <source>
        <dbReference type="ARBA" id="ARBA00023242"/>
    </source>
</evidence>
<evidence type="ECO:0000313" key="7">
    <source>
        <dbReference type="Proteomes" id="UP000792457"/>
    </source>
</evidence>
<dbReference type="Pfam" id="PF13519">
    <property type="entry name" value="VWA_2"/>
    <property type="match status" value="1"/>
</dbReference>
<reference evidence="6" key="2">
    <citation type="submission" date="2017-10" db="EMBL/GenBank/DDBJ databases">
        <title>Ladona fulva Genome sequencing and assembly.</title>
        <authorList>
            <person name="Murali S."/>
            <person name="Richards S."/>
            <person name="Bandaranaike D."/>
            <person name="Bellair M."/>
            <person name="Blankenburg K."/>
            <person name="Chao H."/>
            <person name="Dinh H."/>
            <person name="Doddapaneni H."/>
            <person name="Dugan-Rocha S."/>
            <person name="Elkadiri S."/>
            <person name="Gnanaolivu R."/>
            <person name="Hernandez B."/>
            <person name="Skinner E."/>
            <person name="Javaid M."/>
            <person name="Lee S."/>
            <person name="Li M."/>
            <person name="Ming W."/>
            <person name="Munidasa M."/>
            <person name="Muniz J."/>
            <person name="Nguyen L."/>
            <person name="Hughes D."/>
            <person name="Osuji N."/>
            <person name="Pu L.-L."/>
            <person name="Puazo M."/>
            <person name="Qu C."/>
            <person name="Quiroz J."/>
            <person name="Raj R."/>
            <person name="Weissenberger G."/>
            <person name="Xin Y."/>
            <person name="Zou X."/>
            <person name="Han Y."/>
            <person name="Worley K."/>
            <person name="Muzny D."/>
            <person name="Gibbs R."/>
        </authorList>
    </citation>
    <scope>NUCLEOTIDE SEQUENCE</scope>
    <source>
        <strain evidence="6">Sampled in the wild</strain>
    </source>
</reference>
<evidence type="ECO:0000313" key="6">
    <source>
        <dbReference type="EMBL" id="KAG8226134.1"/>
    </source>
</evidence>
<dbReference type="Pfam" id="PF19435">
    <property type="entry name" value="IntS14_b-barrel"/>
    <property type="match status" value="1"/>
</dbReference>
<dbReference type="InterPro" id="IPR002035">
    <property type="entry name" value="VWF_A"/>
</dbReference>
<dbReference type="PANTHER" id="PTHR13532:SF3">
    <property type="entry name" value="INTEGRATOR COMPLEX SUBUNIT 14"/>
    <property type="match status" value="1"/>
</dbReference>
<dbReference type="Gene3D" id="3.40.50.410">
    <property type="entry name" value="von Willebrand factor, type A domain"/>
    <property type="match status" value="1"/>
</dbReference>
<sequence length="639" mass="70688">MPIVIVVDVSLSMRRPVTGEVFQRQHLAIHGVNTILDYLAVHSKLEFVALVAFSSLYEIVSPFTRDFDLIKSKLQQIEDFDKTCVETALHGVNTLVLEEWGSLTPCQVILVTDGTPGVGSLSLKNSLSTLSQRDPSNPFPVPFSFPAKLSVMCIAAQDDPALQVGLPLYQKLVDLSGGEGGVYLPEGPLSIKSVQTLFQKHAESNFASFYGTLKCGNLTSQIILSPVPQPYSKTNDFECVKRSISDTIEIFGFLDVSDVGSPMAYSRHLVLPIATAKGDSVTPGIKVDPDSDDESSVDDSRVPSFCVLLHGALKVENVVAVCLLAEDWYGIMYSWADSKKKSNLMLTIFEPGVNVVPWLGELDRLGPRVDFVAANNGDESIAPFPLKPTEKRSYSQNTVVWIRQAGLQADIQKILRHARKLPEKTQHFYKELNRVRRAALAFGFIELLDGLAAIFERECTLLPGGAHPDCALQLTHAASVLRKPYSRVNVVPWLGELDRLGPRVDFVAANNGDESIAPFPLKPTEKRSYSQNTVVWIRQAGLQADIQKILRHARKLPEKTQHFYKELNRVRRAALAFGFIELLDGLAAIFERECTLLPGGAHPDCALQLTHAASVLRKPYSRDVKYNITPLRTKFVNDD</sequence>
<keyword evidence="3" id="KW-0539">Nucleus</keyword>
<dbReference type="PROSITE" id="PS50234">
    <property type="entry name" value="VWFA"/>
    <property type="match status" value="1"/>
</dbReference>
<accession>A0A8K0K0T2</accession>
<dbReference type="PANTHER" id="PTHR13532">
    <property type="match status" value="1"/>
</dbReference>
<reference evidence="6" key="1">
    <citation type="submission" date="2013-04" db="EMBL/GenBank/DDBJ databases">
        <authorList>
            <person name="Qu J."/>
            <person name="Murali S.C."/>
            <person name="Bandaranaike D."/>
            <person name="Bellair M."/>
            <person name="Blankenburg K."/>
            <person name="Chao H."/>
            <person name="Dinh H."/>
            <person name="Doddapaneni H."/>
            <person name="Downs B."/>
            <person name="Dugan-Rocha S."/>
            <person name="Elkadiri S."/>
            <person name="Gnanaolivu R.D."/>
            <person name="Hernandez B."/>
            <person name="Javaid M."/>
            <person name="Jayaseelan J.C."/>
            <person name="Lee S."/>
            <person name="Li M."/>
            <person name="Ming W."/>
            <person name="Munidasa M."/>
            <person name="Muniz J."/>
            <person name="Nguyen L."/>
            <person name="Ongeri F."/>
            <person name="Osuji N."/>
            <person name="Pu L.-L."/>
            <person name="Puazo M."/>
            <person name="Qu C."/>
            <person name="Quiroz J."/>
            <person name="Raj R."/>
            <person name="Weissenberger G."/>
            <person name="Xin Y."/>
            <person name="Zou X."/>
            <person name="Han Y."/>
            <person name="Richards S."/>
            <person name="Worley K."/>
            <person name="Muzny D."/>
            <person name="Gibbs R."/>
        </authorList>
    </citation>
    <scope>NUCLEOTIDE SEQUENCE</scope>
    <source>
        <strain evidence="6">Sampled in the wild</strain>
    </source>
</reference>
<name>A0A8K0K0T2_LADFU</name>
<dbReference type="GO" id="GO:0032039">
    <property type="term" value="C:integrator complex"/>
    <property type="evidence" value="ECO:0007669"/>
    <property type="project" value="InterPro"/>
</dbReference>
<dbReference type="SUPFAM" id="SSF53300">
    <property type="entry name" value="vWA-like"/>
    <property type="match status" value="1"/>
</dbReference>
<dbReference type="FunFam" id="3.40.50.410:FF:000140">
    <property type="entry name" value="Uncharacterized protein (Fragment)"/>
    <property type="match status" value="1"/>
</dbReference>
<dbReference type="InterPro" id="IPR045814">
    <property type="entry name" value="IntS14_b-barrel"/>
</dbReference>
<comment type="caution">
    <text evidence="6">The sequence shown here is derived from an EMBL/GenBank/DDBJ whole genome shotgun (WGS) entry which is preliminary data.</text>
</comment>
<dbReference type="GO" id="GO:0034472">
    <property type="term" value="P:snRNA 3'-end processing"/>
    <property type="evidence" value="ECO:0007669"/>
    <property type="project" value="TreeGrafter"/>
</dbReference>
<dbReference type="Pfam" id="PF20504">
    <property type="entry name" value="IntS14_C"/>
    <property type="match status" value="2"/>
</dbReference>
<comment type="subcellular location">
    <subcellularLocation>
        <location evidence="1">Nucleus</location>
    </subcellularLocation>
</comment>
<keyword evidence="7" id="KW-1185">Reference proteome</keyword>
<dbReference type="InterPro" id="IPR036465">
    <property type="entry name" value="vWFA_dom_sf"/>
</dbReference>
<comment type="similarity">
    <text evidence="4">Belongs to the Integrator subunit 14 family.</text>
</comment>
<evidence type="ECO:0000256" key="4">
    <source>
        <dbReference type="ARBA" id="ARBA00061449"/>
    </source>
</evidence>
<organism evidence="6 7">
    <name type="scientific">Ladona fulva</name>
    <name type="common">Scarce chaser dragonfly</name>
    <name type="synonym">Libellula fulva</name>
    <dbReference type="NCBI Taxonomy" id="123851"/>
    <lineage>
        <taxon>Eukaryota</taxon>
        <taxon>Metazoa</taxon>
        <taxon>Ecdysozoa</taxon>
        <taxon>Arthropoda</taxon>
        <taxon>Hexapoda</taxon>
        <taxon>Insecta</taxon>
        <taxon>Pterygota</taxon>
        <taxon>Palaeoptera</taxon>
        <taxon>Odonata</taxon>
        <taxon>Epiprocta</taxon>
        <taxon>Anisoptera</taxon>
        <taxon>Libelluloidea</taxon>
        <taxon>Libellulidae</taxon>
        <taxon>Ladona</taxon>
    </lineage>
</organism>
<dbReference type="CDD" id="cd00198">
    <property type="entry name" value="vWFA"/>
    <property type="match status" value="1"/>
</dbReference>
<dbReference type="AlphaFoldDB" id="A0A8K0K0T2"/>
<evidence type="ECO:0000259" key="5">
    <source>
        <dbReference type="PROSITE" id="PS50234"/>
    </source>
</evidence>
<proteinExistence type="inferred from homology"/>